<accession>A0ABP6ZBU9</accession>
<keyword evidence="2" id="KW-0175">Coiled coil</keyword>
<gene>
    <name evidence="4" type="ORF">GCM10022236_03480</name>
</gene>
<dbReference type="PANTHER" id="PTHR37313:SF1">
    <property type="entry name" value="UPF0749 PROTEIN RV1823"/>
    <property type="match status" value="1"/>
</dbReference>
<organism evidence="4 5">
    <name type="scientific">Microlunatus ginsengisoli</name>
    <dbReference type="NCBI Taxonomy" id="363863"/>
    <lineage>
        <taxon>Bacteria</taxon>
        <taxon>Bacillati</taxon>
        <taxon>Actinomycetota</taxon>
        <taxon>Actinomycetes</taxon>
        <taxon>Propionibacteriales</taxon>
        <taxon>Propionibacteriaceae</taxon>
        <taxon>Microlunatus</taxon>
    </lineage>
</organism>
<dbReference type="EMBL" id="BAABAB010000003">
    <property type="protein sequence ID" value="GAA3604909.1"/>
    <property type="molecule type" value="Genomic_DNA"/>
</dbReference>
<dbReference type="RefSeq" id="WP_344801342.1">
    <property type="nucleotide sequence ID" value="NZ_BAABAB010000003.1"/>
</dbReference>
<keyword evidence="3" id="KW-0812">Transmembrane</keyword>
<keyword evidence="3" id="KW-0472">Membrane</keyword>
<protein>
    <submittedName>
        <fullName evidence="4">DUF881 domain-containing protein</fullName>
    </submittedName>
</protein>
<comment type="similarity">
    <text evidence="1">Belongs to the UPF0749 family.</text>
</comment>
<keyword evidence="3" id="KW-1133">Transmembrane helix</keyword>
<feature type="transmembrane region" description="Helical" evidence="3">
    <location>
        <begin position="46"/>
        <end position="64"/>
    </location>
</feature>
<evidence type="ECO:0000313" key="4">
    <source>
        <dbReference type="EMBL" id="GAA3604909.1"/>
    </source>
</evidence>
<evidence type="ECO:0000256" key="3">
    <source>
        <dbReference type="SAM" id="Phobius"/>
    </source>
</evidence>
<reference evidence="5" key="1">
    <citation type="journal article" date="2019" name="Int. J. Syst. Evol. Microbiol.">
        <title>The Global Catalogue of Microorganisms (GCM) 10K type strain sequencing project: providing services to taxonomists for standard genome sequencing and annotation.</title>
        <authorList>
            <consortium name="The Broad Institute Genomics Platform"/>
            <consortium name="The Broad Institute Genome Sequencing Center for Infectious Disease"/>
            <person name="Wu L."/>
            <person name="Ma J."/>
        </authorList>
    </citation>
    <scope>NUCLEOTIDE SEQUENCE [LARGE SCALE GENOMIC DNA]</scope>
    <source>
        <strain evidence="5">JCM 16929</strain>
    </source>
</reference>
<dbReference type="InterPro" id="IPR010273">
    <property type="entry name" value="DUF881"/>
</dbReference>
<comment type="caution">
    <text evidence="4">The sequence shown here is derived from an EMBL/GenBank/DDBJ whole genome shotgun (WGS) entry which is preliminary data.</text>
</comment>
<dbReference type="Gene3D" id="3.30.70.1880">
    <property type="entry name" value="Protein of unknown function DUF881"/>
    <property type="match status" value="1"/>
</dbReference>
<evidence type="ECO:0000313" key="5">
    <source>
        <dbReference type="Proteomes" id="UP001501490"/>
    </source>
</evidence>
<evidence type="ECO:0000256" key="1">
    <source>
        <dbReference type="ARBA" id="ARBA00009108"/>
    </source>
</evidence>
<keyword evidence="5" id="KW-1185">Reference proteome</keyword>
<dbReference type="Proteomes" id="UP001501490">
    <property type="component" value="Unassembled WGS sequence"/>
</dbReference>
<dbReference type="PANTHER" id="PTHR37313">
    <property type="entry name" value="UPF0749 PROTEIN RV1825"/>
    <property type="match status" value="1"/>
</dbReference>
<name>A0ABP6ZBU9_9ACTN</name>
<evidence type="ECO:0000256" key="2">
    <source>
        <dbReference type="SAM" id="Coils"/>
    </source>
</evidence>
<dbReference type="Pfam" id="PF05949">
    <property type="entry name" value="DUF881"/>
    <property type="match status" value="1"/>
</dbReference>
<feature type="coiled-coil region" evidence="2">
    <location>
        <begin position="70"/>
        <end position="111"/>
    </location>
</feature>
<proteinExistence type="inferred from homology"/>
<sequence length="272" mass="29441">MAETGQRSRADASMDLLNDIVRQPIDPDYAAVASRGGGRPRVRGRWDLALVALVIGVLFTVAAVETTRSAPALETERAELITRVQQAEAQQDALRVQAATLNAEIAQLRRDALGDDDQAKALTAELNALEPVTGASAVRGPGLVITVDDAAGDGTDSRDQVLDIDLQMLVNGLWESGAEAISINGHRLSNLTAIRSAGDAITVDYRSLNRPYRVEAIGNPRTLPARWVESSGGAWWNELAQNRRMRYEVSSVDEITLDADPGMTLRYARVKQ</sequence>